<name>A0ABT9ZMU5_9BACI</name>
<evidence type="ECO:0008006" key="3">
    <source>
        <dbReference type="Google" id="ProtNLM"/>
    </source>
</evidence>
<proteinExistence type="predicted"/>
<accession>A0ABT9ZMU5</accession>
<protein>
    <recommendedName>
        <fullName evidence="3">WXG100 family type VII secretion target</fullName>
    </recommendedName>
</protein>
<dbReference type="EMBL" id="JAUSUD010000031">
    <property type="protein sequence ID" value="MDQ0233137.1"/>
    <property type="molecule type" value="Genomic_DNA"/>
</dbReference>
<organism evidence="1 2">
    <name type="scientific">Metabacillus malikii</name>
    <dbReference type="NCBI Taxonomy" id="1504265"/>
    <lineage>
        <taxon>Bacteria</taxon>
        <taxon>Bacillati</taxon>
        <taxon>Bacillota</taxon>
        <taxon>Bacilli</taxon>
        <taxon>Bacillales</taxon>
        <taxon>Bacillaceae</taxon>
        <taxon>Metabacillus</taxon>
    </lineage>
</organism>
<dbReference type="RefSeq" id="WP_307346039.1">
    <property type="nucleotide sequence ID" value="NZ_JAUSUD010000031.1"/>
</dbReference>
<evidence type="ECO:0000313" key="2">
    <source>
        <dbReference type="Proteomes" id="UP001234495"/>
    </source>
</evidence>
<dbReference type="Proteomes" id="UP001234495">
    <property type="component" value="Unassembled WGS sequence"/>
</dbReference>
<gene>
    <name evidence="1" type="ORF">J2S19_004478</name>
</gene>
<reference evidence="1 2" key="1">
    <citation type="submission" date="2023-07" db="EMBL/GenBank/DDBJ databases">
        <title>Genomic Encyclopedia of Type Strains, Phase IV (KMG-IV): sequencing the most valuable type-strain genomes for metagenomic binning, comparative biology and taxonomic classification.</title>
        <authorList>
            <person name="Goeker M."/>
        </authorList>
    </citation>
    <scope>NUCLEOTIDE SEQUENCE [LARGE SCALE GENOMIC DNA]</scope>
    <source>
        <strain evidence="1 2">DSM 29005</strain>
    </source>
</reference>
<evidence type="ECO:0000313" key="1">
    <source>
        <dbReference type="EMBL" id="MDQ0233137.1"/>
    </source>
</evidence>
<comment type="caution">
    <text evidence="1">The sequence shown here is derived from an EMBL/GenBank/DDBJ whole genome shotgun (WGS) entry which is preliminary data.</text>
</comment>
<sequence>MRVDRRDIWMNLCQLESGINNNVPKAIRITKNEPFSLAFWDDPTDEEKEKSRSNKAKLDYIRGEISSTQTILDRKMDALWNIFDNKIVPYENTDDAYNNKAAAVKAKYTNLFEWVKDDINKIDRVINKVTNQIVVGIHDFILKMTTIVIESGIVSVSLHIPDIIEPSILKENAERIVTRYNEGVFNILNDPMIIMESMVQTGLDLVEKENGIFVVGDFPYPLTPNYMKDISIKDIADIRPSKSKKESNDSLEVTELLNYKYKKEFSESGVLGTTGIGNYDSLFEANLSGVKIKNGVSLVDTNKALKVNGLKDEKYFQKLFYADGQVVLPVLDFTDSFISGSLIGGKAEAAVSHSRLAHENSPARLDMKFLHGETVAGIENYTASVGAKVSATTAEISVNPLNWFGYEPLEEWFGLEWDPYIGVEASLGSIGASAKVGLNNELYAAYGIGIGLKFGAEKDEEKE</sequence>
<keyword evidence="2" id="KW-1185">Reference proteome</keyword>